<dbReference type="AlphaFoldDB" id="A0A4Q9RBI5"/>
<protein>
    <submittedName>
        <fullName evidence="2">ABC transporter substrate-binding protein</fullName>
    </submittedName>
</protein>
<dbReference type="EMBL" id="QJUP01000010">
    <property type="protein sequence ID" value="TBU97190.1"/>
    <property type="molecule type" value="Genomic_DNA"/>
</dbReference>
<evidence type="ECO:0000259" key="1">
    <source>
        <dbReference type="PROSITE" id="PS50983"/>
    </source>
</evidence>
<dbReference type="Gene3D" id="3.40.50.1980">
    <property type="entry name" value="Nitrogenase molybdenum iron protein domain"/>
    <property type="match status" value="2"/>
</dbReference>
<dbReference type="PANTHER" id="PTHR30535">
    <property type="entry name" value="VITAMIN B12-BINDING PROTEIN"/>
    <property type="match status" value="1"/>
</dbReference>
<dbReference type="PANTHER" id="PTHR30535:SF34">
    <property type="entry name" value="MOLYBDATE-BINDING PROTEIN MOLA"/>
    <property type="match status" value="1"/>
</dbReference>
<dbReference type="OrthoDB" id="6869405at2"/>
<name>A0A4Q9RBI5_9GAMM</name>
<feature type="domain" description="Fe/B12 periplasmic-binding" evidence="1">
    <location>
        <begin position="45"/>
        <end position="295"/>
    </location>
</feature>
<dbReference type="GO" id="GO:0071281">
    <property type="term" value="P:cellular response to iron ion"/>
    <property type="evidence" value="ECO:0007669"/>
    <property type="project" value="TreeGrafter"/>
</dbReference>
<dbReference type="Pfam" id="PF01497">
    <property type="entry name" value="Peripla_BP_2"/>
    <property type="match status" value="1"/>
</dbReference>
<proteinExistence type="predicted"/>
<evidence type="ECO:0000313" key="2">
    <source>
        <dbReference type="EMBL" id="TBU97190.1"/>
    </source>
</evidence>
<dbReference type="InterPro" id="IPR002491">
    <property type="entry name" value="ABC_transptr_periplasmic_BD"/>
</dbReference>
<evidence type="ECO:0000313" key="3">
    <source>
        <dbReference type="Proteomes" id="UP000292639"/>
    </source>
</evidence>
<comment type="caution">
    <text evidence="2">The sequence shown here is derived from an EMBL/GenBank/DDBJ whole genome shotgun (WGS) entry which is preliminary data.</text>
</comment>
<gene>
    <name evidence="2" type="ORF">DNJ96_08915</name>
</gene>
<dbReference type="InterPro" id="IPR050902">
    <property type="entry name" value="ABC_Transporter_SBP"/>
</dbReference>
<dbReference type="Proteomes" id="UP000292639">
    <property type="component" value="Unassembled WGS sequence"/>
</dbReference>
<dbReference type="PROSITE" id="PS50983">
    <property type="entry name" value="FE_B12_PBP"/>
    <property type="match status" value="1"/>
</dbReference>
<keyword evidence="3" id="KW-1185">Reference proteome</keyword>
<organism evidence="2 3">
    <name type="scientific">Stutzerimonas kirkiae</name>
    <dbReference type="NCBI Taxonomy" id="2211392"/>
    <lineage>
        <taxon>Bacteria</taxon>
        <taxon>Pseudomonadati</taxon>
        <taxon>Pseudomonadota</taxon>
        <taxon>Gammaproteobacteria</taxon>
        <taxon>Pseudomonadales</taxon>
        <taxon>Pseudomonadaceae</taxon>
        <taxon>Stutzerimonas</taxon>
    </lineage>
</organism>
<reference evidence="2 3" key="1">
    <citation type="submission" date="2018-06" db="EMBL/GenBank/DDBJ databases">
        <title>Three novel Pseudomonas species isolated from symptomatic oak.</title>
        <authorList>
            <person name="Bueno-Gonzalez V."/>
            <person name="Brady C."/>
        </authorList>
    </citation>
    <scope>NUCLEOTIDE SEQUENCE [LARGE SCALE GENOMIC DNA]</scope>
    <source>
        <strain evidence="2 3">P17C</strain>
    </source>
</reference>
<sequence length="298" mass="33291">MLFRFRRRRLGCEPRWPRWLRGQARSCVLLALSLLLAQGSMALPRVVSTNLCADYLALGLAAPGQLLSVSAKSQDARVSSMPRQARQYPANQASAEEIVALRPDLVLASRRWLAQNPRELFQRHGIEVLAVPYPTTWQQIFDTTLLVAQHMDREAAGQAQVADWQARLQRLQTRERPFRLLYLRPNGGSAGRETYVDTVFQALGAENAFPARGWGHYPLERLLGAPPDVLVKADMLIDQGHAKSSYWRHPRLQQLLRHTPSITIADNHWGCSDGQLVTAAEQLAGQLDALADAGALRP</sequence>
<accession>A0A4Q9RBI5</accession>
<dbReference type="SUPFAM" id="SSF53807">
    <property type="entry name" value="Helical backbone' metal receptor"/>
    <property type="match status" value="1"/>
</dbReference>